<evidence type="ECO:0000259" key="2">
    <source>
        <dbReference type="Pfam" id="PF05050"/>
    </source>
</evidence>
<evidence type="ECO:0000256" key="1">
    <source>
        <dbReference type="SAM" id="MobiDB-lite"/>
    </source>
</evidence>
<dbReference type="InterPro" id="IPR029063">
    <property type="entry name" value="SAM-dependent_MTases_sf"/>
</dbReference>
<gene>
    <name evidence="3" type="ORF">METZ01_LOCUS207763</name>
</gene>
<feature type="region of interest" description="Disordered" evidence="1">
    <location>
        <begin position="1"/>
        <end position="27"/>
    </location>
</feature>
<dbReference type="EMBL" id="UINC01046635">
    <property type="protein sequence ID" value="SVB54909.1"/>
    <property type="molecule type" value="Genomic_DNA"/>
</dbReference>
<dbReference type="InterPro" id="IPR006342">
    <property type="entry name" value="FkbM_mtfrase"/>
</dbReference>
<dbReference type="AlphaFoldDB" id="A0A382EWU2"/>
<reference evidence="3" key="1">
    <citation type="submission" date="2018-05" db="EMBL/GenBank/DDBJ databases">
        <authorList>
            <person name="Lanie J.A."/>
            <person name="Ng W.-L."/>
            <person name="Kazmierczak K.M."/>
            <person name="Andrzejewski T.M."/>
            <person name="Davidsen T.M."/>
            <person name="Wayne K.J."/>
            <person name="Tettelin H."/>
            <person name="Glass J.I."/>
            <person name="Rusch D."/>
            <person name="Podicherti R."/>
            <person name="Tsui H.-C.T."/>
            <person name="Winkler M.E."/>
        </authorList>
    </citation>
    <scope>NUCLEOTIDE SEQUENCE</scope>
</reference>
<name>A0A382EWU2_9ZZZZ</name>
<dbReference type="Gene3D" id="3.40.50.150">
    <property type="entry name" value="Vaccinia Virus protein VP39"/>
    <property type="match status" value="1"/>
</dbReference>
<dbReference type="SUPFAM" id="SSF53335">
    <property type="entry name" value="S-adenosyl-L-methionine-dependent methyltransferases"/>
    <property type="match status" value="1"/>
</dbReference>
<protein>
    <recommendedName>
        <fullName evidence="2">Methyltransferase FkbM domain-containing protein</fullName>
    </recommendedName>
</protein>
<evidence type="ECO:0000313" key="3">
    <source>
        <dbReference type="EMBL" id="SVB54909.1"/>
    </source>
</evidence>
<dbReference type="Pfam" id="PF05050">
    <property type="entry name" value="Methyltransf_21"/>
    <property type="match status" value="1"/>
</dbReference>
<accession>A0A382EWU2</accession>
<proteinExistence type="predicted"/>
<sequence length="138" mass="15183">NGLQAFSYRSAAPGQSRHGFRGEPWNGDKGASKYYTQPMLAMTLDDLVERFGLPAPTHVKIDVDGAERHVLAGATRTLSDVSVRSLMIEIDVECGDEICQRLNSFGLSLRSRYQSTSSRRDAPWYGLFERASGTEGPA</sequence>
<organism evidence="3">
    <name type="scientific">marine metagenome</name>
    <dbReference type="NCBI Taxonomy" id="408172"/>
    <lineage>
        <taxon>unclassified sequences</taxon>
        <taxon>metagenomes</taxon>
        <taxon>ecological metagenomes</taxon>
    </lineage>
</organism>
<feature type="non-terminal residue" evidence="3">
    <location>
        <position position="1"/>
    </location>
</feature>
<feature type="domain" description="Methyltransferase FkbM" evidence="2">
    <location>
        <begin position="32"/>
        <end position="91"/>
    </location>
</feature>